<feature type="compositionally biased region" description="Basic residues" evidence="2">
    <location>
        <begin position="527"/>
        <end position="536"/>
    </location>
</feature>
<evidence type="ECO:0000256" key="2">
    <source>
        <dbReference type="SAM" id="MobiDB-lite"/>
    </source>
</evidence>
<feature type="compositionally biased region" description="Low complexity" evidence="2">
    <location>
        <begin position="503"/>
        <end position="512"/>
    </location>
</feature>
<dbReference type="CDD" id="cd00590">
    <property type="entry name" value="RRM_SF"/>
    <property type="match status" value="1"/>
</dbReference>
<dbReference type="Proteomes" id="UP001341840">
    <property type="component" value="Unassembled WGS sequence"/>
</dbReference>
<keyword evidence="1" id="KW-0694">RNA-binding</keyword>
<dbReference type="SMART" id="SM00360">
    <property type="entry name" value="RRM"/>
    <property type="match status" value="1"/>
</dbReference>
<feature type="region of interest" description="Disordered" evidence="2">
    <location>
        <begin position="370"/>
        <end position="390"/>
    </location>
</feature>
<feature type="region of interest" description="Disordered" evidence="2">
    <location>
        <begin position="415"/>
        <end position="440"/>
    </location>
</feature>
<evidence type="ECO:0000256" key="1">
    <source>
        <dbReference type="PROSITE-ProRule" id="PRU00176"/>
    </source>
</evidence>
<dbReference type="SUPFAM" id="SSF54928">
    <property type="entry name" value="RNA-binding domain, RBD"/>
    <property type="match status" value="1"/>
</dbReference>
<feature type="compositionally biased region" description="Basic residues" evidence="2">
    <location>
        <begin position="491"/>
        <end position="500"/>
    </location>
</feature>
<proteinExistence type="predicted"/>
<comment type="caution">
    <text evidence="4">The sequence shown here is derived from an EMBL/GenBank/DDBJ whole genome shotgun (WGS) entry which is preliminary data.</text>
</comment>
<dbReference type="PROSITE" id="PS50102">
    <property type="entry name" value="RRM"/>
    <property type="match status" value="1"/>
</dbReference>
<evidence type="ECO:0000313" key="5">
    <source>
        <dbReference type="Proteomes" id="UP001341840"/>
    </source>
</evidence>
<dbReference type="InterPro" id="IPR012677">
    <property type="entry name" value="Nucleotide-bd_a/b_plait_sf"/>
</dbReference>
<feature type="compositionally biased region" description="Basic residues" evidence="2">
    <location>
        <begin position="603"/>
        <end position="617"/>
    </location>
</feature>
<dbReference type="InterPro" id="IPR035979">
    <property type="entry name" value="RBD_domain_sf"/>
</dbReference>
<name>A0ABU6ZBB3_9FABA</name>
<dbReference type="Gene3D" id="3.30.70.330">
    <property type="match status" value="1"/>
</dbReference>
<feature type="region of interest" description="Disordered" evidence="2">
    <location>
        <begin position="476"/>
        <end position="569"/>
    </location>
</feature>
<dbReference type="EMBL" id="JASCZI010271969">
    <property type="protein sequence ID" value="MED6218583.1"/>
    <property type="molecule type" value="Genomic_DNA"/>
</dbReference>
<sequence length="633" mass="72654">MREKQREGERVGNTGCVTIRRRFRPTPYQWRIKRSNTDHRSRHNRVGLGHGGDRTGVERGDRRSGTVTVFVDNLPTNTTLAWLWKISSRMGRVADAFLSKKKRDGNKLPFAFVRFANRSEALRSVQNLDDWVVWGCRLSVSLAKYERTVVKNIRSIEGDNEGRHESEVEKCPLRDDNNVTDLGTLKLELDTDEGLLEIMSRGLIGETMEPVVFEEIKEAVLKDWHTMVGVKKLGDCKTTMSLTVWRTWKKKWKKHERGTTRRYWIEVYGLPCHAWTERNMYKIREVWGKVIKLGVLPEDHMNSFTVLNESGFGPHIQSWLNVVVEEVTYCLFVKEVAGWGGGETNRDETVVKRIGISRIDNFEVVRNGGEDETSRVMQSNSELREKEVETTGVQVGQTALRDAVLVENGVGTNDDNGLTENIWPDGSQSKTKTWEDDRDSSEVLERVKNLVDLGLGLSEEAIPKTQLNREIVEESWDEQHDMDSNPEFKLSRKKRKKKRCKSEASSGSGVSKAKSKKKNKLEESKKRKERRKQRRTQKSEGRDNEAIVNDTIEEFSLSEEKPKDRNVEADSTWLLGKELGLISKNDKKTLRFFSEEEADATAKKRRNSRSRSRKRGSKASTDIEVGDIHSLNQ</sequence>
<reference evidence="4 5" key="1">
    <citation type="journal article" date="2023" name="Plants (Basel)">
        <title>Bridging the Gap: Combining Genomics and Transcriptomics Approaches to Understand Stylosanthes scabra, an Orphan Legume from the Brazilian Caatinga.</title>
        <authorList>
            <person name="Ferreira-Neto J.R.C."/>
            <person name="da Silva M.D."/>
            <person name="Binneck E."/>
            <person name="de Melo N.F."/>
            <person name="da Silva R.H."/>
            <person name="de Melo A.L.T.M."/>
            <person name="Pandolfi V."/>
            <person name="Bustamante F.O."/>
            <person name="Brasileiro-Vidal A.C."/>
            <person name="Benko-Iseppon A.M."/>
        </authorList>
    </citation>
    <scope>NUCLEOTIDE SEQUENCE [LARGE SCALE GENOMIC DNA]</scope>
    <source>
        <tissue evidence="4">Leaves</tissue>
    </source>
</reference>
<gene>
    <name evidence="4" type="ORF">PIB30_027921</name>
</gene>
<dbReference type="InterPro" id="IPR000504">
    <property type="entry name" value="RRM_dom"/>
</dbReference>
<feature type="domain" description="RRM" evidence="3">
    <location>
        <begin position="67"/>
        <end position="145"/>
    </location>
</feature>
<keyword evidence="5" id="KW-1185">Reference proteome</keyword>
<feature type="region of interest" description="Disordered" evidence="2">
    <location>
        <begin position="592"/>
        <end position="633"/>
    </location>
</feature>
<feature type="compositionally biased region" description="Basic and acidic residues" evidence="2">
    <location>
        <begin position="51"/>
        <end position="61"/>
    </location>
</feature>
<accession>A0ABU6ZBB3</accession>
<organism evidence="4 5">
    <name type="scientific">Stylosanthes scabra</name>
    <dbReference type="NCBI Taxonomy" id="79078"/>
    <lineage>
        <taxon>Eukaryota</taxon>
        <taxon>Viridiplantae</taxon>
        <taxon>Streptophyta</taxon>
        <taxon>Embryophyta</taxon>
        <taxon>Tracheophyta</taxon>
        <taxon>Spermatophyta</taxon>
        <taxon>Magnoliopsida</taxon>
        <taxon>eudicotyledons</taxon>
        <taxon>Gunneridae</taxon>
        <taxon>Pentapetalae</taxon>
        <taxon>rosids</taxon>
        <taxon>fabids</taxon>
        <taxon>Fabales</taxon>
        <taxon>Fabaceae</taxon>
        <taxon>Papilionoideae</taxon>
        <taxon>50 kb inversion clade</taxon>
        <taxon>dalbergioids sensu lato</taxon>
        <taxon>Dalbergieae</taxon>
        <taxon>Pterocarpus clade</taxon>
        <taxon>Stylosanthes</taxon>
    </lineage>
</organism>
<evidence type="ECO:0000259" key="3">
    <source>
        <dbReference type="PROSITE" id="PS50102"/>
    </source>
</evidence>
<evidence type="ECO:0000313" key="4">
    <source>
        <dbReference type="EMBL" id="MED6218583.1"/>
    </source>
</evidence>
<protein>
    <recommendedName>
        <fullName evidence="3">RRM domain-containing protein</fullName>
    </recommendedName>
</protein>
<feature type="compositionally biased region" description="Basic and acidic residues" evidence="2">
    <location>
        <begin position="558"/>
        <end position="568"/>
    </location>
</feature>
<dbReference type="Pfam" id="PF00076">
    <property type="entry name" value="RRM_1"/>
    <property type="match status" value="1"/>
</dbReference>
<feature type="region of interest" description="Disordered" evidence="2">
    <location>
        <begin position="39"/>
        <end position="61"/>
    </location>
</feature>